<dbReference type="Proteomes" id="UP001396334">
    <property type="component" value="Unassembled WGS sequence"/>
</dbReference>
<protein>
    <submittedName>
        <fullName evidence="1">Uncharacterized protein</fullName>
    </submittedName>
</protein>
<accession>A0ABR2PNL9</accession>
<evidence type="ECO:0000313" key="2">
    <source>
        <dbReference type="Proteomes" id="UP001396334"/>
    </source>
</evidence>
<evidence type="ECO:0000313" key="1">
    <source>
        <dbReference type="EMBL" id="KAK8990011.1"/>
    </source>
</evidence>
<reference evidence="1 2" key="1">
    <citation type="journal article" date="2024" name="G3 (Bethesda)">
        <title>Genome assembly of Hibiscus sabdariffa L. provides insights into metabolisms of medicinal natural products.</title>
        <authorList>
            <person name="Kim T."/>
        </authorList>
    </citation>
    <scope>NUCLEOTIDE SEQUENCE [LARGE SCALE GENOMIC DNA]</scope>
    <source>
        <strain evidence="1">TK-2024</strain>
        <tissue evidence="1">Old leaves</tissue>
    </source>
</reference>
<proteinExistence type="predicted"/>
<gene>
    <name evidence="1" type="ORF">V6N11_008531</name>
</gene>
<sequence>MDVNILTFTDHVSLRTHKSRYLNTHGKEYNVGVIDWTNAIFYVFGENTMSEALNGHRHSRFYRSIVTQDIETPLEKNTLWKTLIGRSRYGEMLLSHRSSVLPLGSEWRQVGIPLPLFSFGRSSRRKLCMATMALPKAIVIVNLTLSVTDHRDPMQ</sequence>
<name>A0ABR2PNL9_9ROSI</name>
<comment type="caution">
    <text evidence="1">The sequence shown here is derived from an EMBL/GenBank/DDBJ whole genome shotgun (WGS) entry which is preliminary data.</text>
</comment>
<keyword evidence="2" id="KW-1185">Reference proteome</keyword>
<dbReference type="EMBL" id="JBBPBN010000055">
    <property type="protein sequence ID" value="KAK8990011.1"/>
    <property type="molecule type" value="Genomic_DNA"/>
</dbReference>
<organism evidence="1 2">
    <name type="scientific">Hibiscus sabdariffa</name>
    <name type="common">roselle</name>
    <dbReference type="NCBI Taxonomy" id="183260"/>
    <lineage>
        <taxon>Eukaryota</taxon>
        <taxon>Viridiplantae</taxon>
        <taxon>Streptophyta</taxon>
        <taxon>Embryophyta</taxon>
        <taxon>Tracheophyta</taxon>
        <taxon>Spermatophyta</taxon>
        <taxon>Magnoliopsida</taxon>
        <taxon>eudicotyledons</taxon>
        <taxon>Gunneridae</taxon>
        <taxon>Pentapetalae</taxon>
        <taxon>rosids</taxon>
        <taxon>malvids</taxon>
        <taxon>Malvales</taxon>
        <taxon>Malvaceae</taxon>
        <taxon>Malvoideae</taxon>
        <taxon>Hibiscus</taxon>
    </lineage>
</organism>